<keyword evidence="2" id="KW-1185">Reference proteome</keyword>
<evidence type="ECO:0000313" key="1">
    <source>
        <dbReference type="EMBL" id="CAB1441612.1"/>
    </source>
</evidence>
<protein>
    <submittedName>
        <fullName evidence="1">Uncharacterized protein</fullName>
    </submittedName>
</protein>
<name>A0A9N7V3W3_PLEPL</name>
<accession>A0A9N7V3W3</accession>
<dbReference type="AlphaFoldDB" id="A0A9N7V3W3"/>
<dbReference type="EMBL" id="CADEAL010002669">
    <property type="protein sequence ID" value="CAB1441612.1"/>
    <property type="molecule type" value="Genomic_DNA"/>
</dbReference>
<dbReference type="Proteomes" id="UP001153269">
    <property type="component" value="Unassembled WGS sequence"/>
</dbReference>
<organism evidence="1 2">
    <name type="scientific">Pleuronectes platessa</name>
    <name type="common">European plaice</name>
    <dbReference type="NCBI Taxonomy" id="8262"/>
    <lineage>
        <taxon>Eukaryota</taxon>
        <taxon>Metazoa</taxon>
        <taxon>Chordata</taxon>
        <taxon>Craniata</taxon>
        <taxon>Vertebrata</taxon>
        <taxon>Euteleostomi</taxon>
        <taxon>Actinopterygii</taxon>
        <taxon>Neopterygii</taxon>
        <taxon>Teleostei</taxon>
        <taxon>Neoteleostei</taxon>
        <taxon>Acanthomorphata</taxon>
        <taxon>Carangaria</taxon>
        <taxon>Pleuronectiformes</taxon>
        <taxon>Pleuronectoidei</taxon>
        <taxon>Pleuronectidae</taxon>
        <taxon>Pleuronectes</taxon>
    </lineage>
</organism>
<gene>
    <name evidence="1" type="ORF">PLEPLA_LOCUS29373</name>
</gene>
<comment type="caution">
    <text evidence="1">The sequence shown here is derived from an EMBL/GenBank/DDBJ whole genome shotgun (WGS) entry which is preliminary data.</text>
</comment>
<evidence type="ECO:0000313" key="2">
    <source>
        <dbReference type="Proteomes" id="UP001153269"/>
    </source>
</evidence>
<sequence>MRNERRLIPWWWEFWPVFKNPKSTADCYSARGPGPPRSTRGLFLLTVDRSRLLLPSSICPPPSTLLHLPSSIYPPPSTLLPITHLPLPSSIYPPPSTLLPLPTSFCPPPSTHLPLTHLHLPSSLYPPPSALLPLPTSLSAPSFLFARLLRVVIT</sequence>
<proteinExistence type="predicted"/>
<reference evidence="1" key="1">
    <citation type="submission" date="2020-03" db="EMBL/GenBank/DDBJ databases">
        <authorList>
            <person name="Weist P."/>
        </authorList>
    </citation>
    <scope>NUCLEOTIDE SEQUENCE</scope>
</reference>